<organism evidence="2 3">
    <name type="scientific">Calidithermus terrae</name>
    <dbReference type="NCBI Taxonomy" id="1408545"/>
    <lineage>
        <taxon>Bacteria</taxon>
        <taxon>Thermotogati</taxon>
        <taxon>Deinococcota</taxon>
        <taxon>Deinococci</taxon>
        <taxon>Thermales</taxon>
        <taxon>Thermaceae</taxon>
        <taxon>Calidithermus</taxon>
    </lineage>
</organism>
<dbReference type="EMBL" id="QXDL01000119">
    <property type="protein sequence ID" value="RIH82484.1"/>
    <property type="molecule type" value="Genomic_DNA"/>
</dbReference>
<dbReference type="InterPro" id="IPR008538">
    <property type="entry name" value="Uma2"/>
</dbReference>
<dbReference type="Gene3D" id="3.90.1570.10">
    <property type="entry name" value="tt1808, chain A"/>
    <property type="match status" value="1"/>
</dbReference>
<dbReference type="SUPFAM" id="SSF52980">
    <property type="entry name" value="Restriction endonuclease-like"/>
    <property type="match status" value="1"/>
</dbReference>
<dbReference type="AlphaFoldDB" id="A0A399ECX0"/>
<dbReference type="InterPro" id="IPR012296">
    <property type="entry name" value="Nuclease_put_TT1808"/>
</dbReference>
<dbReference type="CDD" id="cd06260">
    <property type="entry name" value="DUF820-like"/>
    <property type="match status" value="1"/>
</dbReference>
<keyword evidence="2" id="KW-0378">Hydrolase</keyword>
<keyword evidence="2" id="KW-0255">Endonuclease</keyword>
<comment type="caution">
    <text evidence="2">The sequence shown here is derived from an EMBL/GenBank/DDBJ whole genome shotgun (WGS) entry which is preliminary data.</text>
</comment>
<sequence length="171" mass="19603">MATRYRFSVEEFERLFAEVKGVELLEGEIYEMSPIGPKHAAAVGRMTGTLASRFAGRAVIWVQNPLRIPPSSELQPDLMLLLPPDGRYESRLAEPADVLLVVEVGDSTLSYDREHKLALYAEAGIPEYWILNLVDDVLEVYREPIGRNYRSRTLYRSGEPVEFMGERLEWW</sequence>
<reference evidence="2 3" key="1">
    <citation type="submission" date="2018-08" db="EMBL/GenBank/DDBJ databases">
        <title>Meiothermus terrae DSM 26712 genome sequencing project.</title>
        <authorList>
            <person name="Da Costa M.S."/>
            <person name="Albuquerque L."/>
            <person name="Raposo P."/>
            <person name="Froufe H.J.C."/>
            <person name="Barroso C.S."/>
            <person name="Egas C."/>
        </authorList>
    </citation>
    <scope>NUCLEOTIDE SEQUENCE [LARGE SCALE GENOMIC DNA]</scope>
    <source>
        <strain evidence="2 3">DSM 26712</strain>
    </source>
</reference>
<keyword evidence="2" id="KW-0540">Nuclease</keyword>
<dbReference type="RefSeq" id="WP_119315650.1">
    <property type="nucleotide sequence ID" value="NZ_QXDL01000119.1"/>
</dbReference>
<dbReference type="PANTHER" id="PTHR35400:SF3">
    <property type="entry name" value="SLL1072 PROTEIN"/>
    <property type="match status" value="1"/>
</dbReference>
<proteinExistence type="predicted"/>
<evidence type="ECO:0000259" key="1">
    <source>
        <dbReference type="Pfam" id="PF05685"/>
    </source>
</evidence>
<keyword evidence="3" id="KW-1185">Reference proteome</keyword>
<dbReference type="Pfam" id="PF05685">
    <property type="entry name" value="Uma2"/>
    <property type="match status" value="1"/>
</dbReference>
<feature type="domain" description="Putative restriction endonuclease" evidence="1">
    <location>
        <begin position="9"/>
        <end position="161"/>
    </location>
</feature>
<name>A0A399ECX0_9DEIN</name>
<accession>A0A399ECX0</accession>
<gene>
    <name evidence="2" type="ORF">Mterra_02647</name>
</gene>
<dbReference type="PANTHER" id="PTHR35400">
    <property type="entry name" value="SLR1083 PROTEIN"/>
    <property type="match status" value="1"/>
</dbReference>
<evidence type="ECO:0000313" key="2">
    <source>
        <dbReference type="EMBL" id="RIH82484.1"/>
    </source>
</evidence>
<dbReference type="GO" id="GO:0004519">
    <property type="term" value="F:endonuclease activity"/>
    <property type="evidence" value="ECO:0007669"/>
    <property type="project" value="UniProtKB-KW"/>
</dbReference>
<dbReference type="InterPro" id="IPR011335">
    <property type="entry name" value="Restrct_endonuc-II-like"/>
</dbReference>
<evidence type="ECO:0000313" key="3">
    <source>
        <dbReference type="Proteomes" id="UP000265715"/>
    </source>
</evidence>
<dbReference type="Proteomes" id="UP000265715">
    <property type="component" value="Unassembled WGS sequence"/>
</dbReference>
<dbReference type="OrthoDB" id="31427at2"/>
<protein>
    <submittedName>
        <fullName evidence="2">Putative restriction endonuclease</fullName>
    </submittedName>
</protein>